<comment type="caution">
    <text evidence="2">The sequence shown here is derived from an EMBL/GenBank/DDBJ whole genome shotgun (WGS) entry which is preliminary data.</text>
</comment>
<name>A0A086K6W1_TOXGO</name>
<feature type="region of interest" description="Disordered" evidence="1">
    <location>
        <begin position="355"/>
        <end position="388"/>
    </location>
</feature>
<evidence type="ECO:0000256" key="1">
    <source>
        <dbReference type="SAM" id="MobiDB-lite"/>
    </source>
</evidence>
<gene>
    <name evidence="2" type="ORF">TGDOM2_286600</name>
</gene>
<protein>
    <submittedName>
        <fullName evidence="2">Uncharacterized protein</fullName>
    </submittedName>
</protein>
<feature type="region of interest" description="Disordered" evidence="1">
    <location>
        <begin position="1"/>
        <end position="39"/>
    </location>
</feature>
<dbReference type="AlphaFoldDB" id="A0A086K6W1"/>
<evidence type="ECO:0000313" key="2">
    <source>
        <dbReference type="EMBL" id="KFG40129.1"/>
    </source>
</evidence>
<organism evidence="2 3">
    <name type="scientific">Toxoplasma gondii GAB2-2007-GAL-DOM2</name>
    <dbReference type="NCBI Taxonomy" id="1130820"/>
    <lineage>
        <taxon>Eukaryota</taxon>
        <taxon>Sar</taxon>
        <taxon>Alveolata</taxon>
        <taxon>Apicomplexa</taxon>
        <taxon>Conoidasida</taxon>
        <taxon>Coccidia</taxon>
        <taxon>Eucoccidiorida</taxon>
        <taxon>Eimeriorina</taxon>
        <taxon>Sarcocystidae</taxon>
        <taxon>Toxoplasma</taxon>
    </lineage>
</organism>
<dbReference type="OrthoDB" id="387413at2759"/>
<evidence type="ECO:0000313" key="3">
    <source>
        <dbReference type="Proteomes" id="UP000028837"/>
    </source>
</evidence>
<feature type="region of interest" description="Disordered" evidence="1">
    <location>
        <begin position="271"/>
        <end position="306"/>
    </location>
</feature>
<dbReference type="Proteomes" id="UP000028837">
    <property type="component" value="Unassembled WGS sequence"/>
</dbReference>
<proteinExistence type="predicted"/>
<accession>A0A086K6W1</accession>
<sequence length="388" mass="43003">MATSVGGPLAVPIPGTAQPRVFDPTGYAGKPSLSSRKNTCAQSIDDPWEDIIPEHRRPKLSQLAFGSAPDMAGVAAGRMNEIHQHTRKRINPGKGYSDGVRELLYCTSPQGDSVSADFLRGSTGCPAGQTPLYPAVRSSKRSHLRICAGDLADQRKHFQTRWQAIDGKMEFCTCRKGGSASVELDFKQLDRDATYHTWKRMQGAYDRRGRSHLQWDRFLTVEPDAHRSDRLPVVKNRLPPLANPDGPFETRDVKRHPMEVSSLDRTLCPRKGEKTEEDVATGKAPGAASARFQSGHCETSSLKPYPETQPRQLYKRAQYDKLNADDSMYYILRGGACGRASQPSICDEYPAQVPQLGLPAPEQPQLVHEQQAISPQTPQDENRVSRSN</sequence>
<dbReference type="EMBL" id="AHZU02000792">
    <property type="protein sequence ID" value="KFG40129.1"/>
    <property type="molecule type" value="Genomic_DNA"/>
</dbReference>
<dbReference type="VEuPathDB" id="ToxoDB:TGDOM2_286600"/>
<reference evidence="2 3" key="1">
    <citation type="submission" date="2014-02" db="EMBL/GenBank/DDBJ databases">
        <authorList>
            <person name="Sibley D."/>
            <person name="Venepally P."/>
            <person name="Karamycheva S."/>
            <person name="Hadjithomas M."/>
            <person name="Khan A."/>
            <person name="Brunk B."/>
            <person name="Roos D."/>
            <person name="Caler E."/>
            <person name="Lorenzi H."/>
        </authorList>
    </citation>
    <scope>NUCLEOTIDE SEQUENCE [LARGE SCALE GENOMIC DNA]</scope>
    <source>
        <strain evidence="2 3">GAB2-2007-GAL-DOM2</strain>
    </source>
</reference>